<dbReference type="EMBL" id="LAZR01001587">
    <property type="protein sequence ID" value="KKN42356.1"/>
    <property type="molecule type" value="Genomic_DNA"/>
</dbReference>
<feature type="region of interest" description="Disordered" evidence="1">
    <location>
        <begin position="17"/>
        <end position="67"/>
    </location>
</feature>
<evidence type="ECO:0000256" key="1">
    <source>
        <dbReference type="SAM" id="MobiDB-lite"/>
    </source>
</evidence>
<protein>
    <submittedName>
        <fullName evidence="2">Uncharacterized protein</fullName>
    </submittedName>
</protein>
<evidence type="ECO:0000313" key="2">
    <source>
        <dbReference type="EMBL" id="KKN42356.1"/>
    </source>
</evidence>
<feature type="compositionally biased region" description="Polar residues" evidence="1">
    <location>
        <begin position="51"/>
        <end position="60"/>
    </location>
</feature>
<gene>
    <name evidence="2" type="ORF">LCGC14_0714140</name>
</gene>
<sequence length="83" mass="8432">MGGDTGVFRQGIQAAGTSGPIQIGAGPAVGQQSQAQQTFIPLPSTPLGGPQQPSLPTFPSQAAPRPGATLDMSQFLAQRMLSK</sequence>
<proteinExistence type="predicted"/>
<reference evidence="2" key="1">
    <citation type="journal article" date="2015" name="Nature">
        <title>Complex archaea that bridge the gap between prokaryotes and eukaryotes.</title>
        <authorList>
            <person name="Spang A."/>
            <person name="Saw J.H."/>
            <person name="Jorgensen S.L."/>
            <person name="Zaremba-Niedzwiedzka K."/>
            <person name="Martijn J."/>
            <person name="Lind A.E."/>
            <person name="van Eijk R."/>
            <person name="Schleper C."/>
            <person name="Guy L."/>
            <person name="Ettema T.J."/>
        </authorList>
    </citation>
    <scope>NUCLEOTIDE SEQUENCE</scope>
</reference>
<accession>A0A0F9SZT4</accession>
<organism evidence="2">
    <name type="scientific">marine sediment metagenome</name>
    <dbReference type="NCBI Taxonomy" id="412755"/>
    <lineage>
        <taxon>unclassified sequences</taxon>
        <taxon>metagenomes</taxon>
        <taxon>ecological metagenomes</taxon>
    </lineage>
</organism>
<dbReference type="AlphaFoldDB" id="A0A0F9SZT4"/>
<feature type="compositionally biased region" description="Polar residues" evidence="1">
    <location>
        <begin position="30"/>
        <end position="39"/>
    </location>
</feature>
<comment type="caution">
    <text evidence="2">The sequence shown here is derived from an EMBL/GenBank/DDBJ whole genome shotgun (WGS) entry which is preliminary data.</text>
</comment>
<name>A0A0F9SZT4_9ZZZZ</name>